<gene>
    <name evidence="1" type="ORF">P7K49_003262</name>
</gene>
<reference evidence="1 2" key="1">
    <citation type="submission" date="2023-05" db="EMBL/GenBank/DDBJ databases">
        <title>B98-5 Cell Line De Novo Hybrid Assembly: An Optical Mapping Approach.</title>
        <authorList>
            <person name="Kananen K."/>
            <person name="Auerbach J.A."/>
            <person name="Kautto E."/>
            <person name="Blachly J.S."/>
        </authorList>
    </citation>
    <scope>NUCLEOTIDE SEQUENCE [LARGE SCALE GENOMIC DNA]</scope>
    <source>
        <strain evidence="1">B95-8</strain>
        <tissue evidence="1">Cell line</tissue>
    </source>
</reference>
<accession>A0ABQ9WJN1</accession>
<dbReference type="Proteomes" id="UP001266305">
    <property type="component" value="Unassembled WGS sequence"/>
</dbReference>
<protein>
    <submittedName>
        <fullName evidence="1">Uncharacterized protein</fullName>
    </submittedName>
</protein>
<evidence type="ECO:0000313" key="2">
    <source>
        <dbReference type="Proteomes" id="UP001266305"/>
    </source>
</evidence>
<proteinExistence type="predicted"/>
<name>A0ABQ9WJN1_SAGOE</name>
<organism evidence="1 2">
    <name type="scientific">Saguinus oedipus</name>
    <name type="common">Cotton-top tamarin</name>
    <name type="synonym">Oedipomidas oedipus</name>
    <dbReference type="NCBI Taxonomy" id="9490"/>
    <lineage>
        <taxon>Eukaryota</taxon>
        <taxon>Metazoa</taxon>
        <taxon>Chordata</taxon>
        <taxon>Craniata</taxon>
        <taxon>Vertebrata</taxon>
        <taxon>Euteleostomi</taxon>
        <taxon>Mammalia</taxon>
        <taxon>Eutheria</taxon>
        <taxon>Euarchontoglires</taxon>
        <taxon>Primates</taxon>
        <taxon>Haplorrhini</taxon>
        <taxon>Platyrrhini</taxon>
        <taxon>Cebidae</taxon>
        <taxon>Callitrichinae</taxon>
        <taxon>Saguinus</taxon>
    </lineage>
</organism>
<sequence length="123" mass="12774">MRGAQAWRRLHSSRALQAEAVLDLRLCGSLLLLPLSAGTPRLGVGVVMSPALGGPDAGTPPPHRAVPTEAAASEAALPGGYLLQEVSLDALAQGEPPQGGFRSRRQVLSFSKTVTEGLSTPQR</sequence>
<comment type="caution">
    <text evidence="1">The sequence shown here is derived from an EMBL/GenBank/DDBJ whole genome shotgun (WGS) entry which is preliminary data.</text>
</comment>
<keyword evidence="2" id="KW-1185">Reference proteome</keyword>
<dbReference type="EMBL" id="JASSZA010000001">
    <property type="protein sequence ID" value="KAK2121876.1"/>
    <property type="molecule type" value="Genomic_DNA"/>
</dbReference>
<evidence type="ECO:0000313" key="1">
    <source>
        <dbReference type="EMBL" id="KAK2121876.1"/>
    </source>
</evidence>